<accession>A0A2T7PJE9</accession>
<evidence type="ECO:0000313" key="6">
    <source>
        <dbReference type="EMBL" id="PVD33530.1"/>
    </source>
</evidence>
<dbReference type="PROSITE" id="PS51212">
    <property type="entry name" value="WSC"/>
    <property type="match status" value="1"/>
</dbReference>
<dbReference type="SUPFAM" id="SSF51126">
    <property type="entry name" value="Pectin lyase-like"/>
    <property type="match status" value="1"/>
</dbReference>
<dbReference type="Proteomes" id="UP000245119">
    <property type="component" value="Linkage Group LG3"/>
</dbReference>
<evidence type="ECO:0008006" key="8">
    <source>
        <dbReference type="Google" id="ProtNLM"/>
    </source>
</evidence>
<gene>
    <name evidence="6" type="ORF">C0Q70_04786</name>
</gene>
<dbReference type="Pfam" id="PF01822">
    <property type="entry name" value="WSC"/>
    <property type="match status" value="1"/>
</dbReference>
<comment type="subcellular location">
    <subcellularLocation>
        <location evidence="1">Cell membrane</location>
    </subcellularLocation>
</comment>
<dbReference type="InterPro" id="IPR002889">
    <property type="entry name" value="WSC_carb-bd"/>
</dbReference>
<protein>
    <recommendedName>
        <fullName evidence="8">G8 domain-containing protein</fullName>
    </recommendedName>
</protein>
<organism evidence="6 7">
    <name type="scientific">Pomacea canaliculata</name>
    <name type="common">Golden apple snail</name>
    <dbReference type="NCBI Taxonomy" id="400727"/>
    <lineage>
        <taxon>Eukaryota</taxon>
        <taxon>Metazoa</taxon>
        <taxon>Spiralia</taxon>
        <taxon>Lophotrochozoa</taxon>
        <taxon>Mollusca</taxon>
        <taxon>Gastropoda</taxon>
        <taxon>Caenogastropoda</taxon>
        <taxon>Architaenioglossa</taxon>
        <taxon>Ampullarioidea</taxon>
        <taxon>Ampullariidae</taxon>
        <taxon>Pomacea</taxon>
    </lineage>
</organism>
<keyword evidence="7" id="KW-1185">Reference proteome</keyword>
<dbReference type="GO" id="GO:0005886">
    <property type="term" value="C:plasma membrane"/>
    <property type="evidence" value="ECO:0007669"/>
    <property type="project" value="UniProtKB-SubCell"/>
</dbReference>
<dbReference type="InterPro" id="IPR011050">
    <property type="entry name" value="Pectin_lyase_fold/virulence"/>
</dbReference>
<reference evidence="6 7" key="1">
    <citation type="submission" date="2018-04" db="EMBL/GenBank/DDBJ databases">
        <title>The genome of golden apple snail Pomacea canaliculata provides insight into stress tolerance and invasive adaptation.</title>
        <authorList>
            <person name="Liu C."/>
            <person name="Liu B."/>
            <person name="Ren Y."/>
            <person name="Zhang Y."/>
            <person name="Wang H."/>
            <person name="Li S."/>
            <person name="Jiang F."/>
            <person name="Yin L."/>
            <person name="Zhang G."/>
            <person name="Qian W."/>
            <person name="Fan W."/>
        </authorList>
    </citation>
    <scope>NUCLEOTIDE SEQUENCE [LARGE SCALE GENOMIC DNA]</scope>
    <source>
        <strain evidence="6">SZHN2017</strain>
        <tissue evidence="6">Muscle</tissue>
    </source>
</reference>
<dbReference type="InterPro" id="IPR019316">
    <property type="entry name" value="G8_domain"/>
</dbReference>
<keyword evidence="3" id="KW-0325">Glycoprotein</keyword>
<evidence type="ECO:0000259" key="4">
    <source>
        <dbReference type="PROSITE" id="PS51212"/>
    </source>
</evidence>
<dbReference type="OrthoDB" id="120976at2759"/>
<evidence type="ECO:0000256" key="1">
    <source>
        <dbReference type="ARBA" id="ARBA00004236"/>
    </source>
</evidence>
<dbReference type="PANTHER" id="PTHR15535:SF17">
    <property type="entry name" value="TRANSMEMBRANE PROTEIN"/>
    <property type="match status" value="1"/>
</dbReference>
<proteinExistence type="predicted"/>
<evidence type="ECO:0000259" key="5">
    <source>
        <dbReference type="PROSITE" id="PS51484"/>
    </source>
</evidence>
<sequence>MIYVEGTASRVNPNFPHILWQRKKFSGFWGLSLSCHSGRASVWLARNVHGRTQAYCPGVTLVPGILGKIPEEGDQVIIPEGKRVVLNQQPVTLATITIRQGAALVWGNVDGITLRVHYIMAEGEFIKSPPDMKSDSPYVVETENFGRKFIGVPAGGTLELHGKRKTSWTKLAQTIPSLENIPCAVVYKHSNYDKNKIGLERQQGLHVLVWHEDGSVLDFVVLAVKDYPNFPEFLRSEYTYISVYTFRNEYLYRCVRLLIAAIPAGKVIGVYAFGTAGIGNRTSDGDYIRYIESAIKSLGDITSATESRVPSGQVGSGQYIHLTDWNRELDFQVAATSSILFDYFRVLSSGAAYPILTLASEVTGWEPGDQIVVVSTDFDWRQAEVRTLIPCSTCSRRQVRTFQYMHYGNFTYDVDERAEVGMLSRSILIEGVMEPACYYTNSIEKKLCARFGMDTFGGNIRASDFHFVFRKISDKSSMTCKQHCGRYPLHFHMCDDVPGMYLKDNTVHDSFSRCITIHGTNKLLVQGNVCYKHLGHGVFIEDSVEQDNIIERNLIIGTMHGTRLMSDSTIEWCQEDYPNNNFGENCDHVSSFWLTHPNNVVNNNVAAGSDAGLFMDSKLSTGRLPEEKGVPENGVLMVQNGYDPRDPPTPDGQSVWTEMRRITFFKNGRQNAWLKGGNIRMTQCTYETLTGVSLYQGPNIVKNTYFNRFWNKILNNNWKDSNGLNLIRYGGGLSFKRSNAYPTMTSSYVQNITFGYCDGVDGGNWVFHGNASIADWEERDGSLGVFVRDADGSVTGTANASIVRNIPFYKGPECSDRPNWGMTVCPYRYVKVSLLSSFSSLPFTSTTSIYKGDVVRIGVCQPLDAEGYWVRSDYPAVIKDNATWASSLEELDADTTGSVFFHDKQNGILFFKLLSLHQRTNDTQQCPSGLCNRVKFVLKSGSRDRMRSCFGISVPPFRDNTPKPDVPLPKPCPGIGSPQGLGALDWSKVDFVVRENFSVPCAQAPPAGNKNPTIKGCYTEKGNELLGNEVNELASSMTPRWCLTRCKGRGYTFAAVTRGKRCTCGNTLNDGAAQTLDMSRCTSLPCSGDVTQGCGDKGAILVLQTQQNDDYIRLILIFRIQAFGIVFQRLTTVEENIDSQDEGGLCPGDDVAVVTGRRVQPGLSVGGTGFVAMERCHDLGILISTGKRVLLDIQPPRLATITIQKGAALIWGNVSGLVLRVEYIMVEGEFIVGSEVCPFIHKAHIKLYGKSDSRYFIDDPNFGRKFIGVPEGGTLELHGKPKTSWTRLSQTIPELDNIECGVVYNHSSQLIGKERQKGLHVIIWNEDGSPLDFDVFDLRTFENVSKFVQTIPDGKIIGMFLFGSDGIGRRGDPAQNGKLAYLDMTIQKLGGDVITKVTDTDSYSFIVRKGDPSSASESYLPDGQRFPGEERYLHLTDWSNTLTFSHVSFVCRQVAASSSISFNYFRVLNTEAAYPILTLADEVVGWEPGDKIVVASTDSDWRHAELRTLIPCVTCTSRQVRVNETFKYLHYGNITYNVDERAEVGMLTRSIVIEGVMEPECYYNDQKEKKLCQRFNRDTFGGNIRILRCHASVHIEGVELYHMGQQALLSKSDELRKKMVCNVWVQWFNISSLVTTVGQLRTAVHRIGTRLPHPVQNKPSRRRRRRRRR</sequence>
<dbReference type="Pfam" id="PF10162">
    <property type="entry name" value="G8"/>
    <property type="match status" value="2"/>
</dbReference>
<evidence type="ECO:0000256" key="3">
    <source>
        <dbReference type="ARBA" id="ARBA00023180"/>
    </source>
</evidence>
<dbReference type="Pfam" id="PF24606">
    <property type="entry name" value="CEMIP_beta-hel"/>
    <property type="match status" value="1"/>
</dbReference>
<dbReference type="InterPro" id="IPR012334">
    <property type="entry name" value="Pectin_lyas_fold"/>
</dbReference>
<dbReference type="Pfam" id="PF15711">
    <property type="entry name" value="ILEI"/>
    <property type="match status" value="1"/>
</dbReference>
<name>A0A2T7PJE9_POMCA</name>
<dbReference type="PROSITE" id="PS51484">
    <property type="entry name" value="G8"/>
    <property type="match status" value="2"/>
</dbReference>
<dbReference type="SMART" id="SM00321">
    <property type="entry name" value="WSC"/>
    <property type="match status" value="1"/>
</dbReference>
<feature type="domain" description="WSC" evidence="4">
    <location>
        <begin position="1011"/>
        <end position="1106"/>
    </location>
</feature>
<evidence type="ECO:0000256" key="2">
    <source>
        <dbReference type="ARBA" id="ARBA00022475"/>
    </source>
</evidence>
<keyword evidence="2" id="KW-0472">Membrane</keyword>
<evidence type="ECO:0000313" key="7">
    <source>
        <dbReference type="Proteomes" id="UP000245119"/>
    </source>
</evidence>
<dbReference type="EMBL" id="PZQS01000003">
    <property type="protein sequence ID" value="PVD33530.1"/>
    <property type="molecule type" value="Genomic_DNA"/>
</dbReference>
<dbReference type="PANTHER" id="PTHR15535">
    <property type="entry name" value="TRANSMEMBRANE PROTEIN 2-RELATED"/>
    <property type="match status" value="1"/>
</dbReference>
<dbReference type="InterPro" id="IPR055401">
    <property type="entry name" value="CEMIP_beta-hel_dom"/>
</dbReference>
<keyword evidence="2" id="KW-1003">Cell membrane</keyword>
<comment type="caution">
    <text evidence="6">The sequence shown here is derived from an EMBL/GenBank/DDBJ whole genome shotgun (WGS) entry which is preliminary data.</text>
</comment>
<feature type="domain" description="G8" evidence="5">
    <location>
        <begin position="59"/>
        <end position="173"/>
    </location>
</feature>
<dbReference type="InterPro" id="IPR039477">
    <property type="entry name" value="ILEI/PANDER_dom"/>
</dbReference>
<dbReference type="Gene3D" id="2.160.20.10">
    <property type="entry name" value="Single-stranded right-handed beta-helix, Pectin lyase-like"/>
    <property type="match status" value="1"/>
</dbReference>
<feature type="domain" description="G8" evidence="5">
    <location>
        <begin position="1164"/>
        <end position="1290"/>
    </location>
</feature>
<dbReference type="STRING" id="400727.A0A2T7PJE9"/>
<dbReference type="InterPro" id="IPR052252">
    <property type="entry name" value="CEMIP/CEMIP2"/>
</dbReference>
<dbReference type="SMART" id="SM01225">
    <property type="entry name" value="G8"/>
    <property type="match status" value="2"/>
</dbReference>